<evidence type="ECO:0000313" key="1">
    <source>
        <dbReference type="EMBL" id="AOT23440.1"/>
    </source>
</evidence>
<accession>A0A1D8EQY5</accession>
<organism evidence="1 2">
    <name type="scientific">Escherichia phage ESCO5</name>
    <dbReference type="NCBI Taxonomy" id="1897495"/>
    <lineage>
        <taxon>Viruses</taxon>
        <taxon>Duplodnaviria</taxon>
        <taxon>Heunggongvirae</taxon>
        <taxon>Uroviricota</taxon>
        <taxon>Caudoviricetes</taxon>
        <taxon>Stephanstirmvirinae</taxon>
        <taxon>Phapecoctavirus</taxon>
        <taxon>Phapecoctavirus ESCO5</taxon>
        <taxon>Escherichia virus ESCO5</taxon>
    </lineage>
</organism>
<name>A0A1D8EQY5_9CAUD</name>
<dbReference type="EMBL" id="KX664695">
    <property type="protein sequence ID" value="AOT23440.1"/>
    <property type="molecule type" value="Genomic_DNA"/>
</dbReference>
<gene>
    <name evidence="1" type="ORF">ESCO5_00010</name>
</gene>
<protein>
    <submittedName>
        <fullName evidence="1">Uncharacterized protein</fullName>
    </submittedName>
</protein>
<sequence length="65" mass="7148">MATLHIVAKAGQINVVVNGFTEFSHPQDDHETVLSFIDSLLEMGVITEDQHATKCKRVNQIAGIE</sequence>
<evidence type="ECO:0000313" key="2">
    <source>
        <dbReference type="Proteomes" id="UP000223130"/>
    </source>
</evidence>
<keyword evidence="2" id="KW-1185">Reference proteome</keyword>
<dbReference type="Proteomes" id="UP000223130">
    <property type="component" value="Segment"/>
</dbReference>
<reference evidence="1 2" key="1">
    <citation type="submission" date="2017-02" db="EMBL/GenBank/DDBJ databases">
        <title>Complete genome sequence of two Escherichia coli phages, vB_EcoM_ ESCO5 and vB_EcoM_ESCO13, which are related to phAPEC8.</title>
        <authorList>
            <person name="Trotereau A."/>
            <person name="Gonnet M."/>
            <person name="Viardot A."/>
            <person name="Lalmanach A.-C."/>
            <person name="Guabiraba R."/>
            <person name="Chanteloup N."/>
            <person name="Schouler C."/>
        </authorList>
    </citation>
    <scope>NUCLEOTIDE SEQUENCE [LARGE SCALE GENOMIC DNA]</scope>
</reference>
<proteinExistence type="predicted"/>